<dbReference type="InterPro" id="IPR029787">
    <property type="entry name" value="Nucleotide_cyclase"/>
</dbReference>
<dbReference type="GO" id="GO:0009190">
    <property type="term" value="P:cyclic nucleotide biosynthetic process"/>
    <property type="evidence" value="ECO:0007669"/>
    <property type="project" value="InterPro"/>
</dbReference>
<dbReference type="InterPro" id="IPR045555">
    <property type="entry name" value="VMAP-M0"/>
</dbReference>
<reference evidence="3" key="1">
    <citation type="submission" date="2016-10" db="EMBL/GenBank/DDBJ databases">
        <authorList>
            <person name="Varghese N."/>
            <person name="Submissions S."/>
        </authorList>
    </citation>
    <scope>NUCLEOTIDE SEQUENCE [LARGE SCALE GENOMIC DNA]</scope>
    <source>
        <strain evidence="3">CGMCC 4.578</strain>
    </source>
</reference>
<gene>
    <name evidence="2" type="ORF">SAMN05216195_117172</name>
</gene>
<protein>
    <recommendedName>
        <fullName evidence="1">Guanylate cyclase domain-containing protein</fullName>
    </recommendedName>
</protein>
<dbReference type="RefSeq" id="WP_143086968.1">
    <property type="nucleotide sequence ID" value="NZ_FOFT01000017.1"/>
</dbReference>
<dbReference type="Pfam" id="PF20028">
    <property type="entry name" value="VMAP-C"/>
    <property type="match status" value="1"/>
</dbReference>
<keyword evidence="3" id="KW-1185">Reference proteome</keyword>
<name>A0A1H9XTF2_9PSEU</name>
<organism evidence="2 3">
    <name type="scientific">Lentzea flaviverrucosa</name>
    <dbReference type="NCBI Taxonomy" id="200379"/>
    <lineage>
        <taxon>Bacteria</taxon>
        <taxon>Bacillati</taxon>
        <taxon>Actinomycetota</taxon>
        <taxon>Actinomycetes</taxon>
        <taxon>Pseudonocardiales</taxon>
        <taxon>Pseudonocardiaceae</taxon>
        <taxon>Lentzea</taxon>
    </lineage>
</organism>
<evidence type="ECO:0000259" key="1">
    <source>
        <dbReference type="PROSITE" id="PS50125"/>
    </source>
</evidence>
<dbReference type="EMBL" id="FOFT01000017">
    <property type="protein sequence ID" value="SES49406.1"/>
    <property type="molecule type" value="Genomic_DNA"/>
</dbReference>
<dbReference type="Gene3D" id="3.30.70.1230">
    <property type="entry name" value="Nucleotide cyclase"/>
    <property type="match status" value="1"/>
</dbReference>
<dbReference type="Proteomes" id="UP000199028">
    <property type="component" value="Unassembled WGS sequence"/>
</dbReference>
<evidence type="ECO:0000313" key="3">
    <source>
        <dbReference type="Proteomes" id="UP000199028"/>
    </source>
</evidence>
<feature type="domain" description="Guanylate cyclase" evidence="1">
    <location>
        <begin position="11"/>
        <end position="132"/>
    </location>
</feature>
<dbReference type="InterPro" id="IPR045450">
    <property type="entry name" value="VMAP_C"/>
</dbReference>
<accession>A0A1H9XTF2</accession>
<dbReference type="OrthoDB" id="3867284at2"/>
<dbReference type="SUPFAM" id="SSF55073">
    <property type="entry name" value="Nucleotide cyclase"/>
    <property type="match status" value="1"/>
</dbReference>
<dbReference type="GO" id="GO:0004016">
    <property type="term" value="F:adenylate cyclase activity"/>
    <property type="evidence" value="ECO:0007669"/>
    <property type="project" value="UniProtKB-ARBA"/>
</dbReference>
<dbReference type="AlphaFoldDB" id="A0A1H9XTF2"/>
<proteinExistence type="predicted"/>
<dbReference type="InterPro" id="IPR001054">
    <property type="entry name" value="A/G_cyclase"/>
</dbReference>
<evidence type="ECO:0000313" key="2">
    <source>
        <dbReference type="EMBL" id="SES49406.1"/>
    </source>
</evidence>
<dbReference type="GO" id="GO:0035556">
    <property type="term" value="P:intracellular signal transduction"/>
    <property type="evidence" value="ECO:0007669"/>
    <property type="project" value="InterPro"/>
</dbReference>
<dbReference type="PROSITE" id="PS50125">
    <property type="entry name" value="GUANYLATE_CYCLASE_2"/>
    <property type="match status" value="1"/>
</dbReference>
<sequence length="595" mass="65681">MPVSPPTEHRTIVVVDVAEFTRPDRTVADQLAVQEGLYEVLRAALTAAGADPHDCVIEDRGDGALVLVPASVSKSELADKLPDRLAAEIRRHNAIHSRPAQFKLRVGLHAGDIRKNEHGWVGNAVVLACRILDAEEAKSELGRSEQLVAFIASSYFYDEVIAQDPASAPGSYRRIDVSVKSFEGYAWLRLHGGGWESGTALPALVAAPARDEDVVVRDLFPADELKVLQGLLSDVETDRLPMIVSRATRALIPVPRFRSVWDAFLDLADVNAGPDGIPPAVEFLELLAADLGDDDGAELTTWVAQKIHNLRRTGEQVERQAERIPLPVEPRLHLMIVVELDAIDEGRCVLSFWRQEDPLEWPPPRGGVWELAVDELEQRIDDVIVDAESEWSDQAISVALEFVMPRPLLQMSIMAWKKEYRSGYPRPLVYDYPLTLRSLERMRSAHWHRLWRMRWDSSVDVTPSLRRIHPYGLVETKENPIDAVLSESTWVGMVMDEPPSAHPDPSAGPDALTAALRAGVPLVIWHPQAGAEELRDLVSRLLLDGIPGVPGRHRDAHLAATDDGLVKDLVVLLDDPNRKIVPGGPSSPTSSGGLK</sequence>
<dbReference type="Pfam" id="PF19916">
    <property type="entry name" value="VMAP-M0"/>
    <property type="match status" value="1"/>
</dbReference>